<dbReference type="Pfam" id="PF26557">
    <property type="entry name" value="Cullin_AB"/>
    <property type="match status" value="1"/>
</dbReference>
<dbReference type="SUPFAM" id="SSF75632">
    <property type="entry name" value="Cullin homology domain"/>
    <property type="match status" value="1"/>
</dbReference>
<dbReference type="EMBL" id="MN175499">
    <property type="protein sequence ID" value="QID06202.1"/>
    <property type="molecule type" value="Genomic_DNA"/>
</dbReference>
<name>A0A6G6ABJ6_9VIRU</name>
<dbReference type="GO" id="GO:0031625">
    <property type="term" value="F:ubiquitin protein ligase binding"/>
    <property type="evidence" value="ECO:0007669"/>
    <property type="project" value="InterPro"/>
</dbReference>
<dbReference type="GO" id="GO:0006511">
    <property type="term" value="P:ubiquitin-dependent protein catabolic process"/>
    <property type="evidence" value="ECO:0007669"/>
    <property type="project" value="InterPro"/>
</dbReference>
<feature type="region of interest" description="Disordered" evidence="1">
    <location>
        <begin position="642"/>
        <end position="664"/>
    </location>
</feature>
<feature type="domain" description="Cullin family profile" evidence="2">
    <location>
        <begin position="217"/>
        <end position="476"/>
    </location>
</feature>
<reference evidence="3" key="1">
    <citation type="submission" date="2019-07" db="EMBL/GenBank/DDBJ databases">
        <title>The discovery of a new lineage B mimivirus raises questions about particles surface fibrils.</title>
        <authorList>
            <person name="Silva L.K.S."/>
            <person name="Rodrigues R.A.L."/>
            <person name="Andrade A.C.S.P."/>
            <person name="Hikida H."/>
            <person name="Andreani J."/>
            <person name="Levasseur A."/>
            <person name="La Scola B."/>
            <person name="Abrahao J.S."/>
        </authorList>
    </citation>
    <scope>NUCLEOTIDE SEQUENCE</scope>
    <source>
        <strain evidence="3">B60</strain>
    </source>
</reference>
<dbReference type="Gene3D" id="1.20.1310.10">
    <property type="entry name" value="Cullin Repeats"/>
    <property type="match status" value="1"/>
</dbReference>
<dbReference type="InterPro" id="IPR059120">
    <property type="entry name" value="Cullin-like_AB"/>
</dbReference>
<accession>A0A6G6ABJ6</accession>
<evidence type="ECO:0000313" key="3">
    <source>
        <dbReference type="EMBL" id="QID06202.1"/>
    </source>
</evidence>
<organism evidence="3">
    <name type="scientific">Borely moumouvirus</name>
    <dbReference type="NCBI Taxonomy" id="2712067"/>
    <lineage>
        <taxon>Viruses</taxon>
        <taxon>Varidnaviria</taxon>
        <taxon>Bamfordvirae</taxon>
        <taxon>Nucleocytoviricota</taxon>
        <taxon>Megaviricetes</taxon>
        <taxon>Imitervirales</taxon>
        <taxon>Mimiviridae</taxon>
        <taxon>Megamimivirinae</taxon>
        <taxon>Moumouvirus</taxon>
    </lineage>
</organism>
<evidence type="ECO:0000259" key="2">
    <source>
        <dbReference type="PROSITE" id="PS50069"/>
    </source>
</evidence>
<protein>
    <submittedName>
        <fullName evidence="3">Putative cullin-like protein</fullName>
    </submittedName>
</protein>
<feature type="compositionally biased region" description="Acidic residues" evidence="1">
    <location>
        <begin position="652"/>
        <end position="664"/>
    </location>
</feature>
<dbReference type="InterPro" id="IPR016158">
    <property type="entry name" value="Cullin_homology"/>
</dbReference>
<sequence>MSKYLELNKVTGSLFDLKKNNSTYSVILFSNEDIKTEVDQIFSKLLENDKLEFNYYVLQKYFSQLSYDDTNGVLKCIINAVENKINLIKEAINDNNGDVDLSIYTQLWNSYREYFRKIYLIVKNYQKYLLEKNIKTKIFKMNLFSIIEISMFYNGVISGKNHFFQQISKTIHNIDKNNVEQLINYVDSLELFSYVKDYLDNKSDVLETVNEIINKPNIINVLCFYLDKLLKSIVNRNNLLQDEDYCTINPEKVKNKILRKVYKIVNILTYHSARNVLFLHYLKYFKARIYDNHYNNNKLEIQIIKKLSICLGKEHSQKLIDMIQSIDANNTHNKNIQNAIVKIVSSEFESEEINSKIKILNPVVIPKKYWDMPNITLTDINYPTEIACCFQIISKYYENYYQNYQNKNITIDWQPTLGVVEYKAKLGNKEVTITCNLLQAMLISHLNENEIVTVIYFSKKYNIPEKLSKKIFKSLFEDNILIKINTDSSEIDKYTVNNKNYTGDQDIKSWKTFVEVFEKENIEVSQNDIVEDIESVSSNVDNYDSDEEVPVIIDDDAMDAVKLSVKICSKNDKKNDIDSDSDSDSDYELAVTPNYTTGTKIIDSDSDSDSDYELAVTPNYTTGTKVIDSDSDLDSEVEELELKKNSNNQDLYPDDVFDSYSDFE</sequence>
<proteinExistence type="predicted"/>
<dbReference type="PROSITE" id="PS50069">
    <property type="entry name" value="CULLIN_2"/>
    <property type="match status" value="1"/>
</dbReference>
<dbReference type="InterPro" id="IPR036317">
    <property type="entry name" value="Cullin_homology_sf"/>
</dbReference>
<evidence type="ECO:0000256" key="1">
    <source>
        <dbReference type="SAM" id="MobiDB-lite"/>
    </source>
</evidence>
<dbReference type="Gene3D" id="3.30.230.130">
    <property type="entry name" value="Cullin, Chain C, Domain 2"/>
    <property type="match status" value="1"/>
</dbReference>